<dbReference type="EMBL" id="CP120733">
    <property type="protein sequence ID" value="WFD10345.1"/>
    <property type="molecule type" value="Genomic_DNA"/>
</dbReference>
<sequence>MIIQLNNNYNKALMKYLKQESEINLFIIGDIENYGYDKNFQEIWGQINDDGLLIAVLLRFHHNLIFYSRDKFDINGFYNIMKNIDFKALSGEKSIIEKFQYLFDFSKKSDMHFCKLDDISKLKNINLNTQIKQLNLDKVESIIKLHQSIAEFDNFPLEIVKRHFESGRSYCIEEDDEVVSIAQTTAENSISAMIIGVCTHPNYRKKGYASACVSHLCKDLLKENKTLCLFYDNPKAGEMYKKLGFEDIGTWTCYNP</sequence>
<keyword evidence="3" id="KW-1185">Reference proteome</keyword>
<dbReference type="PROSITE" id="PS51186">
    <property type="entry name" value="GNAT"/>
    <property type="match status" value="1"/>
</dbReference>
<dbReference type="GO" id="GO:0016746">
    <property type="term" value="F:acyltransferase activity"/>
    <property type="evidence" value="ECO:0007669"/>
    <property type="project" value="UniProtKB-KW"/>
</dbReference>
<dbReference type="CDD" id="cd04301">
    <property type="entry name" value="NAT_SF"/>
    <property type="match status" value="1"/>
</dbReference>
<dbReference type="EC" id="2.3.1.-" evidence="2"/>
<dbReference type="Pfam" id="PF12746">
    <property type="entry name" value="GNAT_acetyltran"/>
    <property type="match status" value="1"/>
</dbReference>
<keyword evidence="2" id="KW-0808">Transferase</keyword>
<dbReference type="SUPFAM" id="SSF55729">
    <property type="entry name" value="Acyl-CoA N-acyltransferases (Nat)"/>
    <property type="match status" value="1"/>
</dbReference>
<dbReference type="InterPro" id="IPR016181">
    <property type="entry name" value="Acyl_CoA_acyltransferase"/>
</dbReference>
<dbReference type="InterPro" id="IPR000182">
    <property type="entry name" value="GNAT_dom"/>
</dbReference>
<dbReference type="RefSeq" id="WP_277732320.1">
    <property type="nucleotide sequence ID" value="NZ_CP120733.1"/>
</dbReference>
<feature type="domain" description="N-acetyltransferase" evidence="1">
    <location>
        <begin position="129"/>
        <end position="256"/>
    </location>
</feature>
<keyword evidence="2" id="KW-0012">Acyltransferase</keyword>
<evidence type="ECO:0000313" key="2">
    <source>
        <dbReference type="EMBL" id="WFD10345.1"/>
    </source>
</evidence>
<name>A0ABY8EEN2_9FIRM</name>
<reference evidence="2 3" key="1">
    <citation type="submission" date="2023-03" db="EMBL/GenBank/DDBJ databases">
        <title>Complete genome sequence of Tepidibacter sp. SWIR-1, isolated from a deep-sea hydrothermal vent.</title>
        <authorList>
            <person name="Li X."/>
        </authorList>
    </citation>
    <scope>NUCLEOTIDE SEQUENCE [LARGE SCALE GENOMIC DNA]</scope>
    <source>
        <strain evidence="2 3">SWIR-1</strain>
    </source>
</reference>
<organism evidence="2 3">
    <name type="scientific">Tepidibacter hydrothermalis</name>
    <dbReference type="NCBI Taxonomy" id="3036126"/>
    <lineage>
        <taxon>Bacteria</taxon>
        <taxon>Bacillati</taxon>
        <taxon>Bacillota</taxon>
        <taxon>Clostridia</taxon>
        <taxon>Peptostreptococcales</taxon>
        <taxon>Peptostreptococcaceae</taxon>
        <taxon>Tepidibacter</taxon>
    </lineage>
</organism>
<accession>A0ABY8EEN2</accession>
<proteinExistence type="predicted"/>
<dbReference type="Proteomes" id="UP001222800">
    <property type="component" value="Chromosome"/>
</dbReference>
<dbReference type="InterPro" id="IPR027365">
    <property type="entry name" value="GNAT_acetyltra_YdfB-like"/>
</dbReference>
<evidence type="ECO:0000259" key="1">
    <source>
        <dbReference type="PROSITE" id="PS51186"/>
    </source>
</evidence>
<protein>
    <submittedName>
        <fullName evidence="2">GNAT family N-acetyltransferase</fullName>
        <ecNumber evidence="2">2.3.1.-</ecNumber>
    </submittedName>
</protein>
<evidence type="ECO:0000313" key="3">
    <source>
        <dbReference type="Proteomes" id="UP001222800"/>
    </source>
</evidence>
<dbReference type="Gene3D" id="3.40.630.30">
    <property type="match status" value="1"/>
</dbReference>
<gene>
    <name evidence="2" type="ORF">P4S50_18925</name>
</gene>